<dbReference type="OMA" id="CCCGSND"/>
<dbReference type="GO" id="GO:0098839">
    <property type="term" value="C:postsynaptic density membrane"/>
    <property type="evidence" value="ECO:0007669"/>
    <property type="project" value="UniProtKB-SubCell"/>
</dbReference>
<evidence type="ECO:0000256" key="5">
    <source>
        <dbReference type="ARBA" id="ARBA00022475"/>
    </source>
</evidence>
<keyword evidence="5" id="KW-1003">Cell membrane</keyword>
<keyword evidence="11" id="KW-0106">Calcium</keyword>
<keyword evidence="7 33" id="KW-0812">Transmembrane</keyword>
<dbReference type="Pfam" id="PF01764">
    <property type="entry name" value="Lipase_3"/>
    <property type="match status" value="1"/>
</dbReference>
<comment type="subunit">
    <text evidence="29">Interacts (via C-terminal) with CAMK2A; leading to the phosphorylation and inhibition of DAGLA enzymatic activity. Interacts (via PPXXF motif) with HOMER1 and HOMER2; this interaction is required for DAGLA membrane localization.</text>
</comment>
<dbReference type="PANTHER" id="PTHR45792">
    <property type="entry name" value="DIACYLGLYCEROL LIPASE HOMOLOG-RELATED"/>
    <property type="match status" value="1"/>
</dbReference>
<evidence type="ECO:0000256" key="23">
    <source>
        <dbReference type="ARBA" id="ARBA00048382"/>
    </source>
</evidence>
<dbReference type="EC" id="3.1.1.116" evidence="21"/>
<dbReference type="PANTHER" id="PTHR45792:SF8">
    <property type="entry name" value="DIACYLGLYCEROL LIPASE-ALPHA"/>
    <property type="match status" value="1"/>
</dbReference>
<protein>
    <recommendedName>
        <fullName evidence="30">Diacylglycerol lipase-alpha</fullName>
        <ecNumber evidence="21">3.1.1.116</ecNumber>
    </recommendedName>
    <alternativeName>
        <fullName evidence="32">Neural stem cell-derived dendrite regulator</fullName>
    </alternativeName>
    <alternativeName>
        <fullName evidence="31">Sn1-specific diacylglycerol lipase alpha</fullName>
    </alternativeName>
</protein>
<name>R7U0D6_CAPTE</name>
<dbReference type="SUPFAM" id="SSF53474">
    <property type="entry name" value="alpha/beta-Hydrolases"/>
    <property type="match status" value="1"/>
</dbReference>
<keyword evidence="9" id="KW-0967">Endosome</keyword>
<reference evidence="37" key="1">
    <citation type="submission" date="2012-12" db="EMBL/GenBank/DDBJ databases">
        <authorList>
            <person name="Hellsten U."/>
            <person name="Grimwood J."/>
            <person name="Chapman J.A."/>
            <person name="Shapiro H."/>
            <person name="Aerts A."/>
            <person name="Otillar R.P."/>
            <person name="Terry A.Y."/>
            <person name="Boore J.L."/>
            <person name="Simakov O."/>
            <person name="Marletaz F."/>
            <person name="Cho S.-J."/>
            <person name="Edsinger-Gonzales E."/>
            <person name="Havlak P."/>
            <person name="Kuo D.-H."/>
            <person name="Larsson T."/>
            <person name="Lv J."/>
            <person name="Arendt D."/>
            <person name="Savage R."/>
            <person name="Osoegawa K."/>
            <person name="de Jong P."/>
            <person name="Lindberg D.R."/>
            <person name="Seaver E.C."/>
            <person name="Weisblat D.A."/>
            <person name="Putnam N.H."/>
            <person name="Grigoriev I.V."/>
            <person name="Rokhsar D.S."/>
        </authorList>
    </citation>
    <scope>NUCLEOTIDE SEQUENCE</scope>
    <source>
        <strain evidence="37">I ESC-2004</strain>
    </source>
</reference>
<dbReference type="GO" id="GO:0004465">
    <property type="term" value="F:lipoprotein lipase activity"/>
    <property type="evidence" value="ECO:0007669"/>
    <property type="project" value="TreeGrafter"/>
</dbReference>
<dbReference type="Proteomes" id="UP000014760">
    <property type="component" value="Unassembled WGS sequence"/>
</dbReference>
<evidence type="ECO:0000256" key="29">
    <source>
        <dbReference type="ARBA" id="ARBA00063298"/>
    </source>
</evidence>
<dbReference type="GO" id="GO:0019369">
    <property type="term" value="P:arachidonate metabolic process"/>
    <property type="evidence" value="ECO:0007669"/>
    <property type="project" value="TreeGrafter"/>
</dbReference>
<evidence type="ECO:0000256" key="8">
    <source>
        <dbReference type="ARBA" id="ARBA00022723"/>
    </source>
</evidence>
<comment type="catalytic activity">
    <reaction evidence="20">
        <text>a 1,2-diacyl-sn-glycerol + H2O = a 2-acylglycerol + a fatty acid + H(+)</text>
        <dbReference type="Rhea" id="RHEA:33275"/>
        <dbReference type="ChEBI" id="CHEBI:15377"/>
        <dbReference type="ChEBI" id="CHEBI:15378"/>
        <dbReference type="ChEBI" id="CHEBI:17389"/>
        <dbReference type="ChEBI" id="CHEBI:17815"/>
        <dbReference type="ChEBI" id="CHEBI:28868"/>
        <dbReference type="EC" id="3.1.1.116"/>
    </reaction>
    <physiologicalReaction direction="left-to-right" evidence="20">
        <dbReference type="Rhea" id="RHEA:33276"/>
    </physiologicalReaction>
</comment>
<evidence type="ECO:0000256" key="13">
    <source>
        <dbReference type="ARBA" id="ARBA00022989"/>
    </source>
</evidence>
<dbReference type="InterPro" id="IPR029058">
    <property type="entry name" value="AB_hydrolase_fold"/>
</dbReference>
<evidence type="ECO:0000256" key="3">
    <source>
        <dbReference type="ARBA" id="ARBA00004520"/>
    </source>
</evidence>
<dbReference type="GO" id="GO:0098921">
    <property type="term" value="P:retrograde trans-synaptic signaling by endocannabinoid"/>
    <property type="evidence" value="ECO:0007669"/>
    <property type="project" value="UniProtKB-ARBA"/>
</dbReference>
<evidence type="ECO:0000256" key="32">
    <source>
        <dbReference type="ARBA" id="ARBA00082132"/>
    </source>
</evidence>
<evidence type="ECO:0000256" key="28">
    <source>
        <dbReference type="ARBA" id="ARBA00052463"/>
    </source>
</evidence>
<dbReference type="GO" id="GO:0032591">
    <property type="term" value="C:dendritic spine membrane"/>
    <property type="evidence" value="ECO:0007669"/>
    <property type="project" value="UniProtKB-SubCell"/>
</dbReference>
<dbReference type="GO" id="GO:0046340">
    <property type="term" value="P:diacylglycerol catabolic process"/>
    <property type="evidence" value="ECO:0007669"/>
    <property type="project" value="TreeGrafter"/>
</dbReference>
<keyword evidence="12" id="KW-0442">Lipid degradation</keyword>
<evidence type="ECO:0000259" key="34">
    <source>
        <dbReference type="Pfam" id="PF01764"/>
    </source>
</evidence>
<evidence type="ECO:0000313" key="37">
    <source>
        <dbReference type="Proteomes" id="UP000014760"/>
    </source>
</evidence>
<dbReference type="OrthoDB" id="438440at2759"/>
<feature type="transmembrane region" description="Helical" evidence="33">
    <location>
        <begin position="122"/>
        <end position="148"/>
    </location>
</feature>
<keyword evidence="15" id="KW-0443">Lipid metabolism</keyword>
<evidence type="ECO:0000256" key="31">
    <source>
        <dbReference type="ARBA" id="ARBA00081678"/>
    </source>
</evidence>
<dbReference type="InterPro" id="IPR052214">
    <property type="entry name" value="DAG_Lipase-Related"/>
</dbReference>
<evidence type="ECO:0000256" key="25">
    <source>
        <dbReference type="ARBA" id="ARBA00050709"/>
    </source>
</evidence>
<dbReference type="InterPro" id="IPR002921">
    <property type="entry name" value="Fungal_lipase-type"/>
</dbReference>
<keyword evidence="10" id="KW-0378">Hydrolase</keyword>
<comment type="similarity">
    <text evidence="4">Belongs to the AB hydrolase superfamily. Lipase family.</text>
</comment>
<evidence type="ECO:0000256" key="18">
    <source>
        <dbReference type="ARBA" id="ARBA00023257"/>
    </source>
</evidence>
<feature type="transmembrane region" description="Helical" evidence="33">
    <location>
        <begin position="86"/>
        <end position="107"/>
    </location>
</feature>
<keyword evidence="37" id="KW-1185">Reference proteome</keyword>
<keyword evidence="13 33" id="KW-1133">Transmembrane helix</keyword>
<keyword evidence="8" id="KW-0479">Metal-binding</keyword>
<keyword evidence="19" id="KW-0966">Cell projection</keyword>
<dbReference type="GO" id="GO:0047372">
    <property type="term" value="F:monoacylglycerol lipase activity"/>
    <property type="evidence" value="ECO:0007669"/>
    <property type="project" value="UniProtKB-ARBA"/>
</dbReference>
<evidence type="ECO:0000256" key="27">
    <source>
        <dbReference type="ARBA" id="ARBA00052106"/>
    </source>
</evidence>
<comment type="catalytic activity">
    <reaction evidence="26">
        <text>1-(9Z-octadecenoyl)-2-(5Z,8Z,11Z,14Z-eicosatetraenoyl)-sn-glycerol + H2O = 2-(5Z,8Z,11Z,14Z-eicosatetraenoyl)-glycerol + (9Z)-octadecenoate + H(+)</text>
        <dbReference type="Rhea" id="RHEA:38515"/>
        <dbReference type="ChEBI" id="CHEBI:15377"/>
        <dbReference type="ChEBI" id="CHEBI:15378"/>
        <dbReference type="ChEBI" id="CHEBI:30823"/>
        <dbReference type="ChEBI" id="CHEBI:52392"/>
        <dbReference type="ChEBI" id="CHEBI:75449"/>
    </reaction>
    <physiologicalReaction direction="left-to-right" evidence="26">
        <dbReference type="Rhea" id="RHEA:38516"/>
    </physiologicalReaction>
</comment>
<dbReference type="GO" id="GO:0031901">
    <property type="term" value="C:early endosome membrane"/>
    <property type="evidence" value="ECO:0007669"/>
    <property type="project" value="UniProtKB-SubCell"/>
</dbReference>
<keyword evidence="18" id="KW-0628">Postsynaptic cell membrane</keyword>
<comment type="cofactor">
    <cofactor evidence="1">
        <name>Ca(2+)</name>
        <dbReference type="ChEBI" id="CHEBI:29108"/>
    </cofactor>
</comment>
<evidence type="ECO:0000256" key="2">
    <source>
        <dbReference type="ARBA" id="ARBA00004332"/>
    </source>
</evidence>
<evidence type="ECO:0000256" key="21">
    <source>
        <dbReference type="ARBA" id="ARBA00026104"/>
    </source>
</evidence>
<dbReference type="GO" id="GO:0046872">
    <property type="term" value="F:metal ion binding"/>
    <property type="evidence" value="ECO:0007669"/>
    <property type="project" value="UniProtKB-KW"/>
</dbReference>
<comment type="catalytic activity">
    <reaction evidence="24">
        <text>1-(9Z-octadecenoyl)-2-octadecanoyl-sn-glycerol + H2O = 2-octadecanoylglycerol + (9Z)-octadecenoate + H(+)</text>
        <dbReference type="Rhea" id="RHEA:38519"/>
        <dbReference type="ChEBI" id="CHEBI:15377"/>
        <dbReference type="ChEBI" id="CHEBI:15378"/>
        <dbReference type="ChEBI" id="CHEBI:30823"/>
        <dbReference type="ChEBI" id="CHEBI:75448"/>
        <dbReference type="ChEBI" id="CHEBI:75456"/>
    </reaction>
    <physiologicalReaction direction="left-to-right" evidence="24">
        <dbReference type="Rhea" id="RHEA:38520"/>
    </physiologicalReaction>
</comment>
<evidence type="ECO:0000256" key="9">
    <source>
        <dbReference type="ARBA" id="ARBA00022753"/>
    </source>
</evidence>
<dbReference type="CDD" id="cd00519">
    <property type="entry name" value="Lipase_3"/>
    <property type="match status" value="1"/>
</dbReference>
<feature type="transmembrane region" description="Helical" evidence="33">
    <location>
        <begin position="43"/>
        <end position="66"/>
    </location>
</feature>
<comment type="catalytic activity">
    <reaction evidence="25">
        <text>1-(9Z-octadecenoyl)-2-(9Z,12Z-octadecadienoyl)-sn-glycerol + H2O = 2-(9Z,12Z-octadecadienoyl)-glycerol + (9Z)-octadecenoate + H(+)</text>
        <dbReference type="Rhea" id="RHEA:38523"/>
        <dbReference type="ChEBI" id="CHEBI:15377"/>
        <dbReference type="ChEBI" id="CHEBI:15378"/>
        <dbReference type="ChEBI" id="CHEBI:30823"/>
        <dbReference type="ChEBI" id="CHEBI:75450"/>
        <dbReference type="ChEBI" id="CHEBI:75457"/>
    </reaction>
    <physiologicalReaction direction="left-to-right" evidence="25">
        <dbReference type="Rhea" id="RHEA:38524"/>
    </physiologicalReaction>
</comment>
<evidence type="ECO:0000256" key="24">
    <source>
        <dbReference type="ARBA" id="ARBA00050486"/>
    </source>
</evidence>
<dbReference type="HOGENOM" id="CLU_008300_2_1_1"/>
<organism evidence="35">
    <name type="scientific">Capitella teleta</name>
    <name type="common">Polychaete worm</name>
    <dbReference type="NCBI Taxonomy" id="283909"/>
    <lineage>
        <taxon>Eukaryota</taxon>
        <taxon>Metazoa</taxon>
        <taxon>Spiralia</taxon>
        <taxon>Lophotrochozoa</taxon>
        <taxon>Annelida</taxon>
        <taxon>Polychaeta</taxon>
        <taxon>Sedentaria</taxon>
        <taxon>Scolecida</taxon>
        <taxon>Capitellidae</taxon>
        <taxon>Capitella</taxon>
    </lineage>
</organism>
<proteinExistence type="inferred from homology"/>
<evidence type="ECO:0000256" key="6">
    <source>
        <dbReference type="ARBA" id="ARBA00022553"/>
    </source>
</evidence>
<evidence type="ECO:0000256" key="22">
    <source>
        <dbReference type="ARBA" id="ARBA00037872"/>
    </source>
</evidence>
<accession>R7U0D6</accession>
<sequence length="630" mass="71062">MVGDILKYFDLSSTCCSLCRIITLGVILGVMDFSGEEQCLTNMWQHVVGYVVILSVCVVIEALAAWVSMRGSILNTEPRSSMQYLLYIRLGILFVELAWLIVGVVWVSQHYNSCRGTTPMRAIIGVIVCNWAVLVCVLLSVCCTFDTAGRSWVKMKRYQESIKRRENKKAVNKRCSGSRRRNWRHRKAMRQYEQSWDRRCNMLFCCISKDRNRNSFSEIAKLFTEFFRDLDVVPSDIVAGLVLMRQHQKMRRKLIVSQGSNDVYQFLSGVHITPDTKFLSLKCDDTLKEYQKVVHYMRYALAAYGWPMYMMMETGTGLCKIMPNLSCCCCCCQCGEKTSSSVDIIDDNCCECNFAALRTLSGLKKADLIYVTYHVDIGQTPFFVAVDHEMKTVIISIRGTLSLQDVLTDLNADCEQLPVDPQREDWLGHKGMVQAAVYIRKKLKEEMLLARAFSSDPDRGTQQYELVLVGHSLGAGTAAILAILLRQEYPNLTCYAYSPPGGLLSAPCVEDTKSFITSVVLGKDVVSRIGLHQLEAMRNDLINVIKKATDPKWKIITSSILCCGGGDDEGLMNSLNGHAEMEMYDLMKQEKDGRYFLHPSDSQIALTSHTPLFPPGRIIHIVRSHPKTSG</sequence>
<evidence type="ECO:0000256" key="14">
    <source>
        <dbReference type="ARBA" id="ARBA00023018"/>
    </source>
</evidence>
<evidence type="ECO:0000256" key="11">
    <source>
        <dbReference type="ARBA" id="ARBA00022837"/>
    </source>
</evidence>
<evidence type="ECO:0000256" key="1">
    <source>
        <dbReference type="ARBA" id="ARBA00001913"/>
    </source>
</evidence>
<dbReference type="AlphaFoldDB" id="R7U0D6"/>
<evidence type="ECO:0000256" key="33">
    <source>
        <dbReference type="SAM" id="Phobius"/>
    </source>
</evidence>
<comment type="catalytic activity">
    <reaction evidence="28">
        <text>1-(9Z-octadecenoyl)-2-O-(5Z,8Z,11Z,14Z-eicosatetraenyl)-sn-glycerol + H2O = 2-O-(5Z,8Z,11Z,14Z)-eicosatetraenylglycerol + (9Z)-octadecenoate + H(+)</text>
        <dbReference type="Rhea" id="RHEA:38527"/>
        <dbReference type="ChEBI" id="CHEBI:15377"/>
        <dbReference type="ChEBI" id="CHEBI:15378"/>
        <dbReference type="ChEBI" id="CHEBI:30823"/>
        <dbReference type="ChEBI" id="CHEBI:75913"/>
        <dbReference type="ChEBI" id="CHEBI:75914"/>
    </reaction>
    <physiologicalReaction direction="left-to-right" evidence="28">
        <dbReference type="Rhea" id="RHEA:38528"/>
    </physiologicalReaction>
</comment>
<dbReference type="EMBL" id="KB308645">
    <property type="protein sequence ID" value="ELT97131.1"/>
    <property type="molecule type" value="Genomic_DNA"/>
</dbReference>
<evidence type="ECO:0000256" key="17">
    <source>
        <dbReference type="ARBA" id="ARBA00023180"/>
    </source>
</evidence>
<feature type="domain" description="Fungal lipase-type" evidence="34">
    <location>
        <begin position="395"/>
        <end position="529"/>
    </location>
</feature>
<dbReference type="EMBL" id="AMQN01011028">
    <property type="status" value="NOT_ANNOTATED_CDS"/>
    <property type="molecule type" value="Genomic_DNA"/>
</dbReference>
<evidence type="ECO:0000256" key="7">
    <source>
        <dbReference type="ARBA" id="ARBA00022692"/>
    </source>
</evidence>
<evidence type="ECO:0000256" key="12">
    <source>
        <dbReference type="ARBA" id="ARBA00022963"/>
    </source>
</evidence>
<evidence type="ECO:0000313" key="36">
    <source>
        <dbReference type="EnsemblMetazoa" id="CapteP139126"/>
    </source>
</evidence>
<evidence type="ECO:0000256" key="20">
    <source>
        <dbReference type="ARBA" id="ARBA00024531"/>
    </source>
</evidence>
<evidence type="ECO:0000313" key="35">
    <source>
        <dbReference type="EMBL" id="ELT97131.1"/>
    </source>
</evidence>
<evidence type="ECO:0000256" key="15">
    <source>
        <dbReference type="ARBA" id="ARBA00023098"/>
    </source>
</evidence>
<dbReference type="Gene3D" id="3.40.50.1820">
    <property type="entry name" value="alpha/beta hydrolase"/>
    <property type="match status" value="1"/>
</dbReference>
<keyword evidence="17" id="KW-0325">Glycoprotein</keyword>
<evidence type="ECO:0000256" key="30">
    <source>
        <dbReference type="ARBA" id="ARBA00071957"/>
    </source>
</evidence>
<comment type="subcellular location">
    <subcellularLocation>
        <location evidence="2">Cell projection</location>
        <location evidence="2">Dendritic spine membrane</location>
        <topology evidence="2">Multi-pass membrane protein</topology>
    </subcellularLocation>
    <subcellularLocation>
        <location evidence="3">Early endosome membrane</location>
        <topology evidence="3">Multi-pass membrane protein</topology>
    </subcellularLocation>
    <subcellularLocation>
        <location evidence="22">Postsynaptic density membrane</location>
        <topology evidence="22">Multi-pass membrane protein</topology>
    </subcellularLocation>
</comment>
<evidence type="ECO:0000256" key="10">
    <source>
        <dbReference type="ARBA" id="ARBA00022801"/>
    </source>
</evidence>
<reference evidence="35 37" key="2">
    <citation type="journal article" date="2013" name="Nature">
        <title>Insights into bilaterian evolution from three spiralian genomes.</title>
        <authorList>
            <person name="Simakov O."/>
            <person name="Marletaz F."/>
            <person name="Cho S.J."/>
            <person name="Edsinger-Gonzales E."/>
            <person name="Havlak P."/>
            <person name="Hellsten U."/>
            <person name="Kuo D.H."/>
            <person name="Larsson T."/>
            <person name="Lv J."/>
            <person name="Arendt D."/>
            <person name="Savage R."/>
            <person name="Osoegawa K."/>
            <person name="de Jong P."/>
            <person name="Grimwood J."/>
            <person name="Chapman J.A."/>
            <person name="Shapiro H."/>
            <person name="Aerts A."/>
            <person name="Otillar R.P."/>
            <person name="Terry A.Y."/>
            <person name="Boore J.L."/>
            <person name="Grigoriev I.V."/>
            <person name="Lindberg D.R."/>
            <person name="Seaver E.C."/>
            <person name="Weisblat D.A."/>
            <person name="Putnam N.H."/>
            <person name="Rokhsar D.S."/>
        </authorList>
    </citation>
    <scope>NUCLEOTIDE SEQUENCE</scope>
    <source>
        <strain evidence="35 37">I ESC-2004</strain>
    </source>
</reference>
<dbReference type="FunFam" id="3.40.50.1820:FF:000015">
    <property type="entry name" value="Sn1-specific diacylglycerol lipase alpha"/>
    <property type="match status" value="1"/>
</dbReference>
<evidence type="ECO:0000256" key="26">
    <source>
        <dbReference type="ARBA" id="ARBA00050861"/>
    </source>
</evidence>
<keyword evidence="6" id="KW-0597">Phosphoprotein</keyword>
<evidence type="ECO:0000256" key="19">
    <source>
        <dbReference type="ARBA" id="ARBA00023273"/>
    </source>
</evidence>
<evidence type="ECO:0000256" key="4">
    <source>
        <dbReference type="ARBA" id="ARBA00010701"/>
    </source>
</evidence>
<dbReference type="EMBL" id="AMQN01011027">
    <property type="status" value="NOT_ANNOTATED_CDS"/>
    <property type="molecule type" value="Genomic_DNA"/>
</dbReference>
<keyword evidence="14" id="KW-0770">Synapse</keyword>
<dbReference type="EnsemblMetazoa" id="CapteT139126">
    <property type="protein sequence ID" value="CapteP139126"/>
    <property type="gene ID" value="CapteG139126"/>
</dbReference>
<comment type="catalytic activity">
    <reaction evidence="23">
        <text>1,2-di-(9Z-octadecenoyl)-sn-glycerol + H2O = 2-(9Z-octadecenoyl)-glycerol + (9Z)-octadecenoate + H(+)</text>
        <dbReference type="Rhea" id="RHEA:38511"/>
        <dbReference type="ChEBI" id="CHEBI:15377"/>
        <dbReference type="ChEBI" id="CHEBI:15378"/>
        <dbReference type="ChEBI" id="CHEBI:30823"/>
        <dbReference type="ChEBI" id="CHEBI:52333"/>
        <dbReference type="ChEBI" id="CHEBI:73990"/>
    </reaction>
    <physiologicalReaction direction="left-to-right" evidence="23">
        <dbReference type="Rhea" id="RHEA:38512"/>
    </physiologicalReaction>
</comment>
<comment type="catalytic activity">
    <reaction evidence="27">
        <text>1-octadecanoyl-2-(5Z,8Z,11Z,14Z-eicosatetraenoyl)-sn-glycerol + H2O = 2-(5Z,8Z,11Z,14Z-eicosatetraenoyl)-glycerol + octadecanoate + H(+)</text>
        <dbReference type="Rhea" id="RHEA:38507"/>
        <dbReference type="ChEBI" id="CHEBI:15377"/>
        <dbReference type="ChEBI" id="CHEBI:15378"/>
        <dbReference type="ChEBI" id="CHEBI:25629"/>
        <dbReference type="ChEBI" id="CHEBI:52392"/>
        <dbReference type="ChEBI" id="CHEBI:75728"/>
    </reaction>
    <physiologicalReaction direction="left-to-right" evidence="27">
        <dbReference type="Rhea" id="RHEA:38508"/>
    </physiologicalReaction>
</comment>
<reference evidence="36" key="3">
    <citation type="submission" date="2015-06" db="UniProtKB">
        <authorList>
            <consortium name="EnsemblMetazoa"/>
        </authorList>
    </citation>
    <scope>IDENTIFICATION</scope>
</reference>
<evidence type="ECO:0000256" key="16">
    <source>
        <dbReference type="ARBA" id="ARBA00023136"/>
    </source>
</evidence>
<keyword evidence="16 33" id="KW-0472">Membrane</keyword>
<gene>
    <name evidence="35" type="ORF">CAPTEDRAFT_139126</name>
</gene>